<dbReference type="Proteomes" id="UP000263642">
    <property type="component" value="Unassembled WGS sequence"/>
</dbReference>
<protein>
    <submittedName>
        <fullName evidence="3">Uncharacterized protein</fullName>
    </submittedName>
</protein>
<organism evidence="3 4">
    <name type="scientific">Gimesia maris</name>
    <dbReference type="NCBI Taxonomy" id="122"/>
    <lineage>
        <taxon>Bacteria</taxon>
        <taxon>Pseudomonadati</taxon>
        <taxon>Planctomycetota</taxon>
        <taxon>Planctomycetia</taxon>
        <taxon>Planctomycetales</taxon>
        <taxon>Planctomycetaceae</taxon>
        <taxon>Gimesia</taxon>
    </lineage>
</organism>
<evidence type="ECO:0000313" key="4">
    <source>
        <dbReference type="Proteomes" id="UP000263642"/>
    </source>
</evidence>
<dbReference type="EMBL" id="DQAY01000029">
    <property type="protein sequence ID" value="HCO22378.1"/>
    <property type="molecule type" value="Genomic_DNA"/>
</dbReference>
<gene>
    <name evidence="3" type="ORF">DIT97_04690</name>
</gene>
<evidence type="ECO:0000256" key="2">
    <source>
        <dbReference type="SAM" id="Phobius"/>
    </source>
</evidence>
<accession>A0A3D3R2D2</accession>
<feature type="non-terminal residue" evidence="3">
    <location>
        <position position="1"/>
    </location>
</feature>
<proteinExistence type="predicted"/>
<evidence type="ECO:0000256" key="1">
    <source>
        <dbReference type="SAM" id="MobiDB-lite"/>
    </source>
</evidence>
<dbReference type="AlphaFoldDB" id="A0A3D3R2D2"/>
<feature type="compositionally biased region" description="Polar residues" evidence="1">
    <location>
        <begin position="58"/>
        <end position="73"/>
    </location>
</feature>
<name>A0A3D3R2D2_9PLAN</name>
<keyword evidence="2" id="KW-0472">Membrane</keyword>
<feature type="transmembrane region" description="Helical" evidence="2">
    <location>
        <begin position="96"/>
        <end position="118"/>
    </location>
</feature>
<evidence type="ECO:0000313" key="3">
    <source>
        <dbReference type="EMBL" id="HCO22378.1"/>
    </source>
</evidence>
<feature type="region of interest" description="Disordered" evidence="1">
    <location>
        <begin position="58"/>
        <end position="80"/>
    </location>
</feature>
<comment type="caution">
    <text evidence="3">The sequence shown here is derived from an EMBL/GenBank/DDBJ whole genome shotgun (WGS) entry which is preliminary data.</text>
</comment>
<reference evidence="3 4" key="1">
    <citation type="journal article" date="2018" name="Nat. Biotechnol.">
        <title>A standardized bacterial taxonomy based on genome phylogeny substantially revises the tree of life.</title>
        <authorList>
            <person name="Parks D.H."/>
            <person name="Chuvochina M."/>
            <person name="Waite D.W."/>
            <person name="Rinke C."/>
            <person name="Skarshewski A."/>
            <person name="Chaumeil P.A."/>
            <person name="Hugenholtz P."/>
        </authorList>
    </citation>
    <scope>NUCLEOTIDE SEQUENCE [LARGE SCALE GENOMIC DNA]</scope>
    <source>
        <strain evidence="3">UBA9375</strain>
    </source>
</reference>
<keyword evidence="2" id="KW-1133">Transmembrane helix</keyword>
<keyword evidence="2" id="KW-0812">Transmembrane</keyword>
<sequence>ARHGEGGGLRGGGNKKLEAFVEKVLSAPGSEPLDQLLADYQKKTLESVTTQETVAKQLAQQAPQNTKETTQATEEVEGRELVLEEKQQEQAATTQFLPWVFLLIAGCALLIAIGFWAGRGIPSK</sequence>